<keyword evidence="1" id="KW-0472">Membrane</keyword>
<organism evidence="4 5">
    <name type="scientific">Pedobacter insulae</name>
    <dbReference type="NCBI Taxonomy" id="414048"/>
    <lineage>
        <taxon>Bacteria</taxon>
        <taxon>Pseudomonadati</taxon>
        <taxon>Bacteroidota</taxon>
        <taxon>Sphingobacteriia</taxon>
        <taxon>Sphingobacteriales</taxon>
        <taxon>Sphingobacteriaceae</taxon>
        <taxon>Pedobacter</taxon>
    </lineage>
</organism>
<gene>
    <name evidence="4" type="ORF">SAMN04489864_1184</name>
</gene>
<dbReference type="AlphaFoldDB" id="A0A1I3ANQ5"/>
<feature type="transmembrane region" description="Helical" evidence="1">
    <location>
        <begin position="72"/>
        <end position="93"/>
    </location>
</feature>
<feature type="domain" description="FecR protein" evidence="2">
    <location>
        <begin position="170"/>
        <end position="266"/>
    </location>
</feature>
<sequence>MKKDIQLKELYDKYTDGTASKEERLLLENWYNAVAAGKDEPISHEKLMAAKNNMWIGIQANVEPVTTKTAKLWYKLAAAASIVIVIGLGLYLYQPSRKTATTKVAYANDIAPGKSGATLTLANGQKILINDALTGNIANQSGVKISKTADGQIIYEIASSPRNGAVQYNTLSTTRGEQAQVRLPDGTLVFLNAESSLKYPTSFARLDKRQVALTGEGYFEVAKDKAHPFVVRTEKQLVEVLGTHFNVSSYHDGTAEKTTLLEGSVRVSSSGTKAKDFTLQPNQQAVLAGDSFSVINVVADDAVAWKNGLFIFDDESLASIMKRVERWYDVEVVYDSKIDKNKQYGGGVSRYDNVSKVLEKLTLTGNIHFKIEGRRITVME</sequence>
<dbReference type="Pfam" id="PF16344">
    <property type="entry name" value="FecR_C"/>
    <property type="match status" value="1"/>
</dbReference>
<dbReference type="RefSeq" id="WP_090998311.1">
    <property type="nucleotide sequence ID" value="NZ_FOPP01000018.1"/>
</dbReference>
<dbReference type="Pfam" id="PF04773">
    <property type="entry name" value="FecR"/>
    <property type="match status" value="1"/>
</dbReference>
<dbReference type="Proteomes" id="UP000199666">
    <property type="component" value="Unassembled WGS sequence"/>
</dbReference>
<reference evidence="4 5" key="1">
    <citation type="submission" date="2016-10" db="EMBL/GenBank/DDBJ databases">
        <authorList>
            <person name="de Groot N.N."/>
        </authorList>
    </citation>
    <scope>NUCLEOTIDE SEQUENCE [LARGE SCALE GENOMIC DNA]</scope>
    <source>
        <strain evidence="4 5">DSM 18684</strain>
    </source>
</reference>
<dbReference type="Gene3D" id="3.55.50.30">
    <property type="match status" value="1"/>
</dbReference>
<dbReference type="OrthoDB" id="1099963at2"/>
<keyword evidence="1" id="KW-0812">Transmembrane</keyword>
<evidence type="ECO:0000313" key="4">
    <source>
        <dbReference type="EMBL" id="SFH51768.1"/>
    </source>
</evidence>
<evidence type="ECO:0000313" key="5">
    <source>
        <dbReference type="Proteomes" id="UP000199666"/>
    </source>
</evidence>
<protein>
    <submittedName>
        <fullName evidence="4">FecR protein</fullName>
    </submittedName>
</protein>
<keyword evidence="1" id="KW-1133">Transmembrane helix</keyword>
<dbReference type="STRING" id="414048.SAMN04489864_1184"/>
<dbReference type="PANTHER" id="PTHR30273:SF2">
    <property type="entry name" value="PROTEIN FECR"/>
    <property type="match status" value="1"/>
</dbReference>
<dbReference type="GO" id="GO:0016989">
    <property type="term" value="F:sigma factor antagonist activity"/>
    <property type="evidence" value="ECO:0007669"/>
    <property type="project" value="TreeGrafter"/>
</dbReference>
<dbReference type="PIRSF" id="PIRSF018266">
    <property type="entry name" value="FecR"/>
    <property type="match status" value="1"/>
</dbReference>
<feature type="domain" description="Protein FecR C-terminal" evidence="3">
    <location>
        <begin position="310"/>
        <end position="378"/>
    </location>
</feature>
<dbReference type="InterPro" id="IPR012373">
    <property type="entry name" value="Ferrdict_sens_TM"/>
</dbReference>
<proteinExistence type="predicted"/>
<dbReference type="Gene3D" id="2.60.120.1440">
    <property type="match status" value="1"/>
</dbReference>
<dbReference type="InterPro" id="IPR032508">
    <property type="entry name" value="FecR_C"/>
</dbReference>
<dbReference type="EMBL" id="FOPP01000018">
    <property type="protein sequence ID" value="SFH51768.1"/>
    <property type="molecule type" value="Genomic_DNA"/>
</dbReference>
<name>A0A1I3ANQ5_9SPHI</name>
<dbReference type="InterPro" id="IPR006860">
    <property type="entry name" value="FecR"/>
</dbReference>
<keyword evidence="5" id="KW-1185">Reference proteome</keyword>
<accession>A0A1I3ANQ5</accession>
<dbReference type="FunFam" id="2.60.120.1440:FF:000001">
    <property type="entry name" value="Putative anti-sigma factor"/>
    <property type="match status" value="1"/>
</dbReference>
<evidence type="ECO:0000259" key="3">
    <source>
        <dbReference type="Pfam" id="PF16344"/>
    </source>
</evidence>
<evidence type="ECO:0000256" key="1">
    <source>
        <dbReference type="SAM" id="Phobius"/>
    </source>
</evidence>
<dbReference type="PANTHER" id="PTHR30273">
    <property type="entry name" value="PERIPLASMIC SIGNAL SENSOR AND SIGMA FACTOR ACTIVATOR FECR-RELATED"/>
    <property type="match status" value="1"/>
</dbReference>
<evidence type="ECO:0000259" key="2">
    <source>
        <dbReference type="Pfam" id="PF04773"/>
    </source>
</evidence>